<reference evidence="1 2" key="1">
    <citation type="journal article" date="2024" name="Insects">
        <title>An Improved Chromosome-Level Genome Assembly of the Firefly Pyrocoelia pectoralis.</title>
        <authorList>
            <person name="Fu X."/>
            <person name="Meyer-Rochow V.B."/>
            <person name="Ballantyne L."/>
            <person name="Zhu X."/>
        </authorList>
    </citation>
    <scope>NUCLEOTIDE SEQUENCE [LARGE SCALE GENOMIC DNA]</scope>
    <source>
        <strain evidence="1">XCY_ONT2</strain>
    </source>
</reference>
<keyword evidence="2" id="KW-1185">Reference proteome</keyword>
<name>A0AAN7ZK80_9COLE</name>
<organism evidence="1 2">
    <name type="scientific">Pyrocoelia pectoralis</name>
    <dbReference type="NCBI Taxonomy" id="417401"/>
    <lineage>
        <taxon>Eukaryota</taxon>
        <taxon>Metazoa</taxon>
        <taxon>Ecdysozoa</taxon>
        <taxon>Arthropoda</taxon>
        <taxon>Hexapoda</taxon>
        <taxon>Insecta</taxon>
        <taxon>Pterygota</taxon>
        <taxon>Neoptera</taxon>
        <taxon>Endopterygota</taxon>
        <taxon>Coleoptera</taxon>
        <taxon>Polyphaga</taxon>
        <taxon>Elateriformia</taxon>
        <taxon>Elateroidea</taxon>
        <taxon>Lampyridae</taxon>
        <taxon>Lampyrinae</taxon>
        <taxon>Pyrocoelia</taxon>
    </lineage>
</organism>
<accession>A0AAN7ZK80</accession>
<proteinExistence type="predicted"/>
<sequence length="144" mass="16769">MEALINVAIVDELENAIRRDEMNMERRILRDHSDPFNTPEKVFLRFYRLDKQSVHNLIELMRPHLAVPQRQSSVSLELKVLTMLYYLGHGSYQKCVGNNFELGLEQSTVSRIITETTNCMVNHLMDRYVTFANDVEGQNVVKQV</sequence>
<dbReference type="Proteomes" id="UP001329430">
    <property type="component" value="Chromosome 3"/>
</dbReference>
<protein>
    <recommendedName>
        <fullName evidence="3">Nuclease HARBI1</fullName>
    </recommendedName>
</protein>
<dbReference type="EMBL" id="JAVRBK010000003">
    <property type="protein sequence ID" value="KAK5646817.1"/>
    <property type="molecule type" value="Genomic_DNA"/>
</dbReference>
<gene>
    <name evidence="1" type="ORF">RI129_005281</name>
</gene>
<evidence type="ECO:0008006" key="3">
    <source>
        <dbReference type="Google" id="ProtNLM"/>
    </source>
</evidence>
<evidence type="ECO:0000313" key="1">
    <source>
        <dbReference type="EMBL" id="KAK5646817.1"/>
    </source>
</evidence>
<dbReference type="AlphaFoldDB" id="A0AAN7ZK80"/>
<evidence type="ECO:0000313" key="2">
    <source>
        <dbReference type="Proteomes" id="UP001329430"/>
    </source>
</evidence>
<comment type="caution">
    <text evidence="1">The sequence shown here is derived from an EMBL/GenBank/DDBJ whole genome shotgun (WGS) entry which is preliminary data.</text>
</comment>